<dbReference type="InterPro" id="IPR036520">
    <property type="entry name" value="UPF0759_sf"/>
</dbReference>
<dbReference type="PANTHER" id="PTHR30348">
    <property type="entry name" value="UNCHARACTERIZED PROTEIN YECE"/>
    <property type="match status" value="1"/>
</dbReference>
<dbReference type="PANTHER" id="PTHR30348:SF14">
    <property type="entry name" value="BLR8050 PROTEIN"/>
    <property type="match status" value="1"/>
</dbReference>
<organism evidence="1 2">
    <name type="scientific">Stenotrophomonas maltophilia</name>
    <name type="common">Pseudomonas maltophilia</name>
    <name type="synonym">Xanthomonas maltophilia</name>
    <dbReference type="NCBI Taxonomy" id="40324"/>
    <lineage>
        <taxon>Bacteria</taxon>
        <taxon>Pseudomonadati</taxon>
        <taxon>Pseudomonadota</taxon>
        <taxon>Gammaproteobacteria</taxon>
        <taxon>Lysobacterales</taxon>
        <taxon>Lysobacteraceae</taxon>
        <taxon>Stenotrophomonas</taxon>
        <taxon>Stenotrophomonas maltophilia group</taxon>
    </lineage>
</organism>
<dbReference type="Pfam" id="PF01904">
    <property type="entry name" value="DUF72"/>
    <property type="match status" value="1"/>
</dbReference>
<dbReference type="EMBL" id="NIVS01000002">
    <property type="protein sequence ID" value="OWQ57313.1"/>
    <property type="molecule type" value="Genomic_DNA"/>
</dbReference>
<dbReference type="SUPFAM" id="SSF117396">
    <property type="entry name" value="TM1631-like"/>
    <property type="match status" value="1"/>
</dbReference>
<dbReference type="InterPro" id="IPR002763">
    <property type="entry name" value="DUF72"/>
</dbReference>
<evidence type="ECO:0000313" key="1">
    <source>
        <dbReference type="EMBL" id="OWQ57313.1"/>
    </source>
</evidence>
<dbReference type="Gene3D" id="3.20.20.410">
    <property type="entry name" value="Protein of unknown function UPF0759"/>
    <property type="match status" value="1"/>
</dbReference>
<reference evidence="1 2" key="1">
    <citation type="submission" date="2017-06" db="EMBL/GenBank/DDBJ databases">
        <authorList>
            <person name="Kim H.J."/>
            <person name="Triplett B.A."/>
        </authorList>
    </citation>
    <scope>NUCLEOTIDE SEQUENCE [LARGE SCALE GENOMIC DNA]</scope>
    <source>
        <strain evidence="1 2">13146</strain>
    </source>
</reference>
<evidence type="ECO:0008006" key="3">
    <source>
        <dbReference type="Google" id="ProtNLM"/>
    </source>
</evidence>
<name>A0A246HS27_STEMA</name>
<gene>
    <name evidence="1" type="ORF">CEE60_00465</name>
</gene>
<dbReference type="AlphaFoldDB" id="A0A246HS27"/>
<accession>A0A246HS27</accession>
<protein>
    <recommendedName>
        <fullName evidence="3">DUF72 domain-containing protein</fullName>
    </recommendedName>
</protein>
<sequence length="251" mass="27301">MPASSVRIGCAGWSIPGRYAALTGEGESMLARYATRFSVVEINSSFYRPHQQRTYERWAASVPAAFRFSVKLPKAISHEAALRGCGPALDRFLEETAGLGRKLGGVLLQLPPSHAFDARVAAGFFGMLRRRTAVPVVCEPRHASWFTPQADAMLQRHAVGRVGADPARVPQAAQPGGDAGWRYWRWHGAPRMYYSDYDDTALGDLAQALAQRTAGARWVIFDNTAHGFATANAARLQDLLGGATPREPAHA</sequence>
<dbReference type="Proteomes" id="UP000198157">
    <property type="component" value="Unassembled WGS sequence"/>
</dbReference>
<dbReference type="OrthoDB" id="9780310at2"/>
<proteinExistence type="predicted"/>
<evidence type="ECO:0000313" key="2">
    <source>
        <dbReference type="Proteomes" id="UP000198157"/>
    </source>
</evidence>
<comment type="caution">
    <text evidence="1">The sequence shown here is derived from an EMBL/GenBank/DDBJ whole genome shotgun (WGS) entry which is preliminary data.</text>
</comment>